<protein>
    <recommendedName>
        <fullName evidence="4">Nucleotidyltransferase</fullName>
    </recommendedName>
</protein>
<evidence type="ECO:0000313" key="3">
    <source>
        <dbReference type="Proteomes" id="UP000018559"/>
    </source>
</evidence>
<gene>
    <name evidence="2" type="ORF">LEQ_0052c</name>
</gene>
<dbReference type="Pfam" id="PF10127">
    <property type="entry name" value="RlaP"/>
    <property type="match status" value="1"/>
</dbReference>
<name>V7HU45_9LACO</name>
<sequence>MFLEKLKKIKELLDEKQLIGLFLTGSTLYNAKLDDNQETDYIAVVADVPQDFLTGKFVSEQLIEGDVDIKIYSFRQFVQLVLKGNPNILELFVDKSCLLYATDQFKGFYDELIEFVFEMARGKLLKALLGMAFSNLKRVKNSQEKTGKSVFNVLKNIQYINQITTSGKIISVDFSNIKNVKQKEKWTVKEIDDLEKQIEQTKQSCNSAVEKLEYNSDLVDKFNIMSFKFLQTEVVPTFYVQITEFIDSENKREGNVAAFLSKEDALKSSEETKKLLKGKDDISEYQVNVYEFDS</sequence>
<proteinExistence type="predicted"/>
<keyword evidence="1" id="KW-0175">Coiled coil</keyword>
<dbReference type="Proteomes" id="UP000018559">
    <property type="component" value="Unassembled WGS sequence"/>
</dbReference>
<dbReference type="AlphaFoldDB" id="V7HU45"/>
<comment type="caution">
    <text evidence="2">The sequence shown here is derived from an EMBL/GenBank/DDBJ whole genome shotgun (WGS) entry which is preliminary data.</text>
</comment>
<dbReference type="InterPro" id="IPR018775">
    <property type="entry name" value="RlaP"/>
</dbReference>
<dbReference type="PATRIC" id="fig|1392007.3.peg.1408"/>
<accession>V7HU45</accession>
<organism evidence="2 3">
    <name type="scientific">Ligilactobacillus equi DPC 6820</name>
    <dbReference type="NCBI Taxonomy" id="1392007"/>
    <lineage>
        <taxon>Bacteria</taxon>
        <taxon>Bacillati</taxon>
        <taxon>Bacillota</taxon>
        <taxon>Bacilli</taxon>
        <taxon>Lactobacillales</taxon>
        <taxon>Lactobacillaceae</taxon>
        <taxon>Ligilactobacillus</taxon>
    </lineage>
</organism>
<evidence type="ECO:0008006" key="4">
    <source>
        <dbReference type="Google" id="ProtNLM"/>
    </source>
</evidence>
<evidence type="ECO:0000313" key="2">
    <source>
        <dbReference type="EMBL" id="ETA73749.1"/>
    </source>
</evidence>
<reference evidence="2 3" key="1">
    <citation type="journal article" date="2014" name="Genome Announc.">
        <title>The Genome of the Predominant Equine Lactobacillus Species, Lactobacillus equi, Is Reflective of Its Lifestyle Adaptations to an Herbivorous Host.</title>
        <authorList>
            <person name="O'Donnell M.M."/>
            <person name="Harris H.M."/>
            <person name="O'Toole P.W."/>
            <person name="Ross R.P."/>
        </authorList>
    </citation>
    <scope>NUCLEOTIDE SEQUENCE [LARGE SCALE GENOMIC DNA]</scope>
    <source>
        <strain evidence="2 3">DPC 6820</strain>
    </source>
</reference>
<keyword evidence="3" id="KW-1185">Reference proteome</keyword>
<dbReference type="EMBL" id="AWWH01000158">
    <property type="protein sequence ID" value="ETA73749.1"/>
    <property type="molecule type" value="Genomic_DNA"/>
</dbReference>
<evidence type="ECO:0000256" key="1">
    <source>
        <dbReference type="SAM" id="Coils"/>
    </source>
</evidence>
<feature type="coiled-coil region" evidence="1">
    <location>
        <begin position="177"/>
        <end position="211"/>
    </location>
</feature>